<sequence>MDLTPDTTILLTLDNEGNVVCEEEIDSRLIQKNDVIKVIPGAKVASDGFVIWGQSHVNESMITGEARPVAKRKGDTVIGGTVNENGVLHIKATRVGSRVLFPKLFDLLNQRQMAKAPAEICRSHFQILCASFIILSFFTLFVWFLMESAMAIRNLGYLLPWIAFGLHCALAYRSWSLLAHVL</sequence>
<organism evidence="1 2">
    <name type="scientific">Camellia lanceoleosa</name>
    <dbReference type="NCBI Taxonomy" id="1840588"/>
    <lineage>
        <taxon>Eukaryota</taxon>
        <taxon>Viridiplantae</taxon>
        <taxon>Streptophyta</taxon>
        <taxon>Embryophyta</taxon>
        <taxon>Tracheophyta</taxon>
        <taxon>Spermatophyta</taxon>
        <taxon>Magnoliopsida</taxon>
        <taxon>eudicotyledons</taxon>
        <taxon>Gunneridae</taxon>
        <taxon>Pentapetalae</taxon>
        <taxon>asterids</taxon>
        <taxon>Ericales</taxon>
        <taxon>Theaceae</taxon>
        <taxon>Camellia</taxon>
    </lineage>
</organism>
<proteinExistence type="predicted"/>
<reference evidence="1 2" key="1">
    <citation type="journal article" date="2022" name="Plant J.">
        <title>Chromosome-level genome of Camellia lanceoleosa provides a valuable resource for understanding genome evolution and self-incompatibility.</title>
        <authorList>
            <person name="Gong W."/>
            <person name="Xiao S."/>
            <person name="Wang L."/>
            <person name="Liao Z."/>
            <person name="Chang Y."/>
            <person name="Mo W."/>
            <person name="Hu G."/>
            <person name="Li W."/>
            <person name="Zhao G."/>
            <person name="Zhu H."/>
            <person name="Hu X."/>
            <person name="Ji K."/>
            <person name="Xiang X."/>
            <person name="Song Q."/>
            <person name="Yuan D."/>
            <person name="Jin S."/>
            <person name="Zhang L."/>
        </authorList>
    </citation>
    <scope>NUCLEOTIDE SEQUENCE [LARGE SCALE GENOMIC DNA]</scope>
    <source>
        <strain evidence="1">SQ_2022a</strain>
    </source>
</reference>
<protein>
    <submittedName>
        <fullName evidence="1">Copper-transporting ATPase HMA5</fullName>
    </submittedName>
</protein>
<comment type="caution">
    <text evidence="1">The sequence shown here is derived from an EMBL/GenBank/DDBJ whole genome shotgun (WGS) entry which is preliminary data.</text>
</comment>
<gene>
    <name evidence="1" type="ORF">LOK49_LG10G02202</name>
</gene>
<evidence type="ECO:0000313" key="1">
    <source>
        <dbReference type="EMBL" id="KAI7996848.1"/>
    </source>
</evidence>
<dbReference type="Proteomes" id="UP001060215">
    <property type="component" value="Chromosome 10"/>
</dbReference>
<keyword evidence="2" id="KW-1185">Reference proteome</keyword>
<dbReference type="EMBL" id="CM045767">
    <property type="protein sequence ID" value="KAI7996848.1"/>
    <property type="molecule type" value="Genomic_DNA"/>
</dbReference>
<evidence type="ECO:0000313" key="2">
    <source>
        <dbReference type="Proteomes" id="UP001060215"/>
    </source>
</evidence>
<name>A0ACC0G8L5_9ERIC</name>
<accession>A0ACC0G8L5</accession>